<dbReference type="Pfam" id="PF05685">
    <property type="entry name" value="Uma2"/>
    <property type="match status" value="1"/>
</dbReference>
<evidence type="ECO:0000313" key="2">
    <source>
        <dbReference type="EMBL" id="MBE9255606.1"/>
    </source>
</evidence>
<name>A0ABR9VZD3_9SYNC</name>
<dbReference type="EMBL" id="JADEVV010000073">
    <property type="protein sequence ID" value="MBE9255606.1"/>
    <property type="molecule type" value="Genomic_DNA"/>
</dbReference>
<proteinExistence type="predicted"/>
<keyword evidence="3" id="KW-1185">Reference proteome</keyword>
<dbReference type="RefSeq" id="WP_194021063.1">
    <property type="nucleotide sequence ID" value="NZ_JADEVV010000073.1"/>
</dbReference>
<evidence type="ECO:0000259" key="1">
    <source>
        <dbReference type="Pfam" id="PF05685"/>
    </source>
</evidence>
<gene>
    <name evidence="2" type="ORF">IQ217_17555</name>
</gene>
<dbReference type="InterPro" id="IPR012296">
    <property type="entry name" value="Nuclease_put_TT1808"/>
</dbReference>
<comment type="caution">
    <text evidence="2">The sequence shown here is derived from an EMBL/GenBank/DDBJ whole genome shotgun (WGS) entry which is preliminary data.</text>
</comment>
<dbReference type="CDD" id="cd06260">
    <property type="entry name" value="DUF820-like"/>
    <property type="match status" value="1"/>
</dbReference>
<dbReference type="GO" id="GO:0004519">
    <property type="term" value="F:endonuclease activity"/>
    <property type="evidence" value="ECO:0007669"/>
    <property type="project" value="UniProtKB-KW"/>
</dbReference>
<dbReference type="InterPro" id="IPR008538">
    <property type="entry name" value="Uma2"/>
</dbReference>
<accession>A0ABR9VZD3</accession>
<evidence type="ECO:0000313" key="3">
    <source>
        <dbReference type="Proteomes" id="UP000658720"/>
    </source>
</evidence>
<dbReference type="Proteomes" id="UP000658720">
    <property type="component" value="Unassembled WGS sequence"/>
</dbReference>
<dbReference type="PANTHER" id="PTHR34107:SF7">
    <property type="entry name" value="SLR2092 PROTEIN"/>
    <property type="match status" value="1"/>
</dbReference>
<keyword evidence="2" id="KW-0540">Nuclease</keyword>
<organism evidence="2 3">
    <name type="scientific">Synechocystis salina LEGE 00031</name>
    <dbReference type="NCBI Taxonomy" id="1828736"/>
    <lineage>
        <taxon>Bacteria</taxon>
        <taxon>Bacillati</taxon>
        <taxon>Cyanobacteriota</taxon>
        <taxon>Cyanophyceae</taxon>
        <taxon>Synechococcales</taxon>
        <taxon>Merismopediaceae</taxon>
        <taxon>Synechocystis</taxon>
    </lineage>
</organism>
<protein>
    <submittedName>
        <fullName evidence="2">Uma2 family endonuclease</fullName>
    </submittedName>
</protein>
<dbReference type="InterPro" id="IPR011335">
    <property type="entry name" value="Restrct_endonuc-II-like"/>
</dbReference>
<sequence length="203" mass="22544">MATLTQPVRSIDQDPLLLDVSHVTLKISPEHFDQLCLDNPDLRLELTKDGNLIVMAPAGGETSRKNLDLAIDVGLWNRQTNLGQAFDSSCGYDFTALGGGKLSPDVSWIEQSKLGGVEIVGFIAVVPNFVIELRSATDNLKPLQEKMQEYRRLGVQLGLLINPQNQQVEIYRPAQETEVLTSPQKIDCDEVMPGFVLDLTRIW</sequence>
<keyword evidence="2" id="KW-0255">Endonuclease</keyword>
<keyword evidence="2" id="KW-0378">Hydrolase</keyword>
<dbReference type="PANTHER" id="PTHR34107">
    <property type="entry name" value="SLL0198 PROTEIN-RELATED"/>
    <property type="match status" value="1"/>
</dbReference>
<dbReference type="SUPFAM" id="SSF52980">
    <property type="entry name" value="Restriction endonuclease-like"/>
    <property type="match status" value="1"/>
</dbReference>
<feature type="domain" description="Putative restriction endonuclease" evidence="1">
    <location>
        <begin position="30"/>
        <end position="199"/>
    </location>
</feature>
<reference evidence="2 3" key="1">
    <citation type="submission" date="2020-10" db="EMBL/GenBank/DDBJ databases">
        <authorList>
            <person name="Castelo-Branco R."/>
            <person name="Eusebio N."/>
            <person name="Adriana R."/>
            <person name="Vieira A."/>
            <person name="Brugerolle De Fraissinette N."/>
            <person name="Rezende De Castro R."/>
            <person name="Schneider M.P."/>
            <person name="Vasconcelos V."/>
            <person name="Leao P.N."/>
        </authorList>
    </citation>
    <scope>NUCLEOTIDE SEQUENCE [LARGE SCALE GENOMIC DNA]</scope>
    <source>
        <strain evidence="2 3">LEGE 00031</strain>
    </source>
</reference>
<dbReference type="Gene3D" id="3.90.1570.10">
    <property type="entry name" value="tt1808, chain A"/>
    <property type="match status" value="1"/>
</dbReference>